<comment type="caution">
    <text evidence="1">The sequence shown here is derived from an EMBL/GenBank/DDBJ whole genome shotgun (WGS) entry which is preliminary data.</text>
</comment>
<proteinExistence type="predicted"/>
<evidence type="ECO:0000313" key="2">
    <source>
        <dbReference type="Proteomes" id="UP001597196"/>
    </source>
</evidence>
<dbReference type="EMBL" id="JBHTOC010000001">
    <property type="protein sequence ID" value="MFD1428681.1"/>
    <property type="molecule type" value="Genomic_DNA"/>
</dbReference>
<dbReference type="RefSeq" id="WP_203625598.1">
    <property type="nucleotide sequence ID" value="NZ_BOLQ01000001.1"/>
</dbReference>
<dbReference type="Proteomes" id="UP001597196">
    <property type="component" value="Unassembled WGS sequence"/>
</dbReference>
<evidence type="ECO:0000313" key="1">
    <source>
        <dbReference type="EMBL" id="MFD1428681.1"/>
    </source>
</evidence>
<reference evidence="2" key="1">
    <citation type="journal article" date="2019" name="Int. J. Syst. Evol. Microbiol.">
        <title>The Global Catalogue of Microorganisms (GCM) 10K type strain sequencing project: providing services to taxonomists for standard genome sequencing and annotation.</title>
        <authorList>
            <consortium name="The Broad Institute Genomics Platform"/>
            <consortium name="The Broad Institute Genome Sequencing Center for Infectious Disease"/>
            <person name="Wu L."/>
            <person name="Ma J."/>
        </authorList>
    </citation>
    <scope>NUCLEOTIDE SEQUENCE [LARGE SCALE GENOMIC DNA]</scope>
    <source>
        <strain evidence="2">CCM 8980</strain>
    </source>
</reference>
<organism evidence="1 2">
    <name type="scientific">Lacticaseibacillus mingshuiensis</name>
    <dbReference type="NCBI Taxonomy" id="2799574"/>
    <lineage>
        <taxon>Bacteria</taxon>
        <taxon>Bacillati</taxon>
        <taxon>Bacillota</taxon>
        <taxon>Bacilli</taxon>
        <taxon>Lactobacillales</taxon>
        <taxon>Lactobacillaceae</taxon>
        <taxon>Lacticaseibacillus</taxon>
    </lineage>
</organism>
<protein>
    <submittedName>
        <fullName evidence="1">Uncharacterized protein</fullName>
    </submittedName>
</protein>
<name>A0ABW4CFL8_9LACO</name>
<gene>
    <name evidence="1" type="ORF">ACFQ4P_00280</name>
</gene>
<keyword evidence="2" id="KW-1185">Reference proteome</keyword>
<sequence>MKASEIIDSEEYTAGVKWQVESIEHVIDEGVSEGDYGDVMWRVDKPIAIQVLAALYDDGWQGQLQERHGDSVMLIVHVADSMMAEE</sequence>
<accession>A0ABW4CFL8</accession>